<dbReference type="PROSITE" id="PS51421">
    <property type="entry name" value="RAS"/>
    <property type="match status" value="1"/>
</dbReference>
<dbReference type="InterPro" id="IPR020849">
    <property type="entry name" value="Small_GTPase_Ras-type"/>
</dbReference>
<accession>A0AAD7NUY7</accession>
<keyword evidence="5" id="KW-1185">Reference proteome</keyword>
<dbReference type="SMART" id="SM00175">
    <property type="entry name" value="RAB"/>
    <property type="match status" value="1"/>
</dbReference>
<dbReference type="GO" id="GO:0003924">
    <property type="term" value="F:GTPase activity"/>
    <property type="evidence" value="ECO:0007669"/>
    <property type="project" value="InterPro"/>
</dbReference>
<dbReference type="AlphaFoldDB" id="A0AAD7NUY7"/>
<name>A0AAD7NUY7_9AGAR</name>
<sequence>MDQWRIVLLGERDAGKTELAVQTSYDPTIEDAYRKQFIVDNRMCFVELIDTAGQDEYTTLQEQWIREGQGFALVYSIASRSTFDRLEVFYQSMQRLKGNPVFMLVGNKCDKTSEREVSKDEGAALARQFGCEFIETSAKTAQNVERAFTNLVRELRRARYPEPHIPLKEKKKCLIL</sequence>
<organism evidence="4 5">
    <name type="scientific">Mycena metata</name>
    <dbReference type="NCBI Taxonomy" id="1033252"/>
    <lineage>
        <taxon>Eukaryota</taxon>
        <taxon>Fungi</taxon>
        <taxon>Dikarya</taxon>
        <taxon>Basidiomycota</taxon>
        <taxon>Agaricomycotina</taxon>
        <taxon>Agaricomycetes</taxon>
        <taxon>Agaricomycetidae</taxon>
        <taxon>Agaricales</taxon>
        <taxon>Marasmiineae</taxon>
        <taxon>Mycenaceae</taxon>
        <taxon>Mycena</taxon>
    </lineage>
</organism>
<dbReference type="PANTHER" id="PTHR24070">
    <property type="entry name" value="RAS, DI-RAS, AND RHEB FAMILY MEMBERS OF SMALL GTPASE SUPERFAMILY"/>
    <property type="match status" value="1"/>
</dbReference>
<dbReference type="InterPro" id="IPR005225">
    <property type="entry name" value="Small_GTP-bd"/>
</dbReference>
<dbReference type="GO" id="GO:0005525">
    <property type="term" value="F:GTP binding"/>
    <property type="evidence" value="ECO:0007669"/>
    <property type="project" value="UniProtKB-KW"/>
</dbReference>
<dbReference type="SMART" id="SM00173">
    <property type="entry name" value="RAS"/>
    <property type="match status" value="1"/>
</dbReference>
<dbReference type="InterPro" id="IPR001806">
    <property type="entry name" value="Small_GTPase"/>
</dbReference>
<evidence type="ECO:0000256" key="1">
    <source>
        <dbReference type="ARBA" id="ARBA00004342"/>
    </source>
</evidence>
<protein>
    <submittedName>
        <fullName evidence="4">Ras protein</fullName>
    </submittedName>
</protein>
<evidence type="ECO:0000256" key="3">
    <source>
        <dbReference type="ARBA" id="ARBA00023134"/>
    </source>
</evidence>
<dbReference type="PROSITE" id="PS51419">
    <property type="entry name" value="RAB"/>
    <property type="match status" value="1"/>
</dbReference>
<proteinExistence type="predicted"/>
<gene>
    <name evidence="4" type="ORF">B0H16DRAFT_1504256</name>
</gene>
<dbReference type="Proteomes" id="UP001215598">
    <property type="component" value="Unassembled WGS sequence"/>
</dbReference>
<evidence type="ECO:0000313" key="4">
    <source>
        <dbReference type="EMBL" id="KAJ7777073.1"/>
    </source>
</evidence>
<dbReference type="Pfam" id="PF00071">
    <property type="entry name" value="Ras"/>
    <property type="match status" value="1"/>
</dbReference>
<comment type="caution">
    <text evidence="4">The sequence shown here is derived from an EMBL/GenBank/DDBJ whole genome shotgun (WGS) entry which is preliminary data.</text>
</comment>
<keyword evidence="2" id="KW-0547">Nucleotide-binding</keyword>
<dbReference type="SMART" id="SM00174">
    <property type="entry name" value="RHO"/>
    <property type="match status" value="1"/>
</dbReference>
<keyword evidence="3" id="KW-0342">GTP-binding</keyword>
<evidence type="ECO:0000256" key="2">
    <source>
        <dbReference type="ARBA" id="ARBA00022741"/>
    </source>
</evidence>
<evidence type="ECO:0000313" key="5">
    <source>
        <dbReference type="Proteomes" id="UP001215598"/>
    </source>
</evidence>
<dbReference type="PRINTS" id="PR00449">
    <property type="entry name" value="RASTRNSFRMNG"/>
</dbReference>
<dbReference type="GO" id="GO:0007165">
    <property type="term" value="P:signal transduction"/>
    <property type="evidence" value="ECO:0007669"/>
    <property type="project" value="InterPro"/>
</dbReference>
<dbReference type="EMBL" id="JARKIB010000008">
    <property type="protein sequence ID" value="KAJ7777073.1"/>
    <property type="molecule type" value="Genomic_DNA"/>
</dbReference>
<dbReference type="SUPFAM" id="SSF52540">
    <property type="entry name" value="P-loop containing nucleoside triphosphate hydrolases"/>
    <property type="match status" value="1"/>
</dbReference>
<dbReference type="NCBIfam" id="TIGR00231">
    <property type="entry name" value="small_GTP"/>
    <property type="match status" value="1"/>
</dbReference>
<dbReference type="Gene3D" id="3.40.50.300">
    <property type="entry name" value="P-loop containing nucleotide triphosphate hydrolases"/>
    <property type="match status" value="1"/>
</dbReference>
<reference evidence="4" key="1">
    <citation type="submission" date="2023-03" db="EMBL/GenBank/DDBJ databases">
        <title>Massive genome expansion in bonnet fungi (Mycena s.s.) driven by repeated elements and novel gene families across ecological guilds.</title>
        <authorList>
            <consortium name="Lawrence Berkeley National Laboratory"/>
            <person name="Harder C.B."/>
            <person name="Miyauchi S."/>
            <person name="Viragh M."/>
            <person name="Kuo A."/>
            <person name="Thoen E."/>
            <person name="Andreopoulos B."/>
            <person name="Lu D."/>
            <person name="Skrede I."/>
            <person name="Drula E."/>
            <person name="Henrissat B."/>
            <person name="Morin E."/>
            <person name="Kohler A."/>
            <person name="Barry K."/>
            <person name="LaButti K."/>
            <person name="Morin E."/>
            <person name="Salamov A."/>
            <person name="Lipzen A."/>
            <person name="Mereny Z."/>
            <person name="Hegedus B."/>
            <person name="Baldrian P."/>
            <person name="Stursova M."/>
            <person name="Weitz H."/>
            <person name="Taylor A."/>
            <person name="Grigoriev I.V."/>
            <person name="Nagy L.G."/>
            <person name="Martin F."/>
            <person name="Kauserud H."/>
        </authorList>
    </citation>
    <scope>NUCLEOTIDE SEQUENCE</scope>
    <source>
        <strain evidence="4">CBHHK182m</strain>
    </source>
</reference>
<comment type="subcellular location">
    <subcellularLocation>
        <location evidence="1">Cell membrane</location>
        <topology evidence="1">Lipid-anchor</topology>
        <orientation evidence="1">Cytoplasmic side</orientation>
    </subcellularLocation>
</comment>
<dbReference type="InterPro" id="IPR027417">
    <property type="entry name" value="P-loop_NTPase"/>
</dbReference>
<dbReference type="GO" id="GO:0005886">
    <property type="term" value="C:plasma membrane"/>
    <property type="evidence" value="ECO:0007669"/>
    <property type="project" value="UniProtKB-SubCell"/>
</dbReference>